<organism evidence="11 12">
    <name type="scientific">Streptomyces globosus</name>
    <dbReference type="NCBI Taxonomy" id="68209"/>
    <lineage>
        <taxon>Bacteria</taxon>
        <taxon>Bacillati</taxon>
        <taxon>Actinomycetota</taxon>
        <taxon>Actinomycetes</taxon>
        <taxon>Kitasatosporales</taxon>
        <taxon>Streptomycetaceae</taxon>
        <taxon>Streptomyces</taxon>
    </lineage>
</organism>
<evidence type="ECO:0000256" key="7">
    <source>
        <dbReference type="PROSITE-ProRule" id="PRU10141"/>
    </source>
</evidence>
<keyword evidence="9" id="KW-1133">Transmembrane helix</keyword>
<dbReference type="Gene3D" id="3.30.200.20">
    <property type="entry name" value="Phosphorylase Kinase, domain 1"/>
    <property type="match status" value="1"/>
</dbReference>
<feature type="compositionally biased region" description="Low complexity" evidence="8">
    <location>
        <begin position="291"/>
        <end position="306"/>
    </location>
</feature>
<dbReference type="PROSITE" id="PS50011">
    <property type="entry name" value="PROTEIN_KINASE_DOM"/>
    <property type="match status" value="1"/>
</dbReference>
<dbReference type="GO" id="GO:0005524">
    <property type="term" value="F:ATP binding"/>
    <property type="evidence" value="ECO:0007669"/>
    <property type="project" value="UniProtKB-UniRule"/>
</dbReference>
<feature type="compositionally biased region" description="Low complexity" evidence="8">
    <location>
        <begin position="157"/>
        <end position="177"/>
    </location>
</feature>
<evidence type="ECO:0000259" key="10">
    <source>
        <dbReference type="PROSITE" id="PS50011"/>
    </source>
</evidence>
<evidence type="ECO:0000256" key="4">
    <source>
        <dbReference type="ARBA" id="ARBA00022741"/>
    </source>
</evidence>
<feature type="compositionally biased region" description="Low complexity" evidence="8">
    <location>
        <begin position="245"/>
        <end position="284"/>
    </location>
</feature>
<dbReference type="EMBL" id="CP030862">
    <property type="protein sequence ID" value="AXE22585.1"/>
    <property type="molecule type" value="Genomic_DNA"/>
</dbReference>
<feature type="compositionally biased region" description="Low complexity" evidence="8">
    <location>
        <begin position="186"/>
        <end position="196"/>
    </location>
</feature>
<dbReference type="CDD" id="cd14014">
    <property type="entry name" value="STKc_PknB_like"/>
    <property type="match status" value="1"/>
</dbReference>
<feature type="region of interest" description="Disordered" evidence="8">
    <location>
        <begin position="756"/>
        <end position="841"/>
    </location>
</feature>
<evidence type="ECO:0000256" key="6">
    <source>
        <dbReference type="ARBA" id="ARBA00022840"/>
    </source>
</evidence>
<feature type="domain" description="Protein kinase" evidence="10">
    <location>
        <begin position="363"/>
        <end position="621"/>
    </location>
</feature>
<sequence>MSKPEHTDSPAAEQGRAKPVSGEPKPSVKAVPPARTPAAEAGPGAAEPKAAGAAAAGPQDTGQSGSASPKPDLGKPKAAPAAAPAPEDGGAAGSASPNPKAAGAAAARAAANPPGGTPADAASAAAGRPEPATRKPSLAKPRPATATGSASAHPKTAKPANPKAGAAPAASASAAPQNPQPRPVQSSAAASDSASADLKDAKPAAPLAGAAANSSAAVASEDAKPSLAKGAAAGGGSASERSEGAKPGPSEGAAAAPDSASAGAASAKPDLAKGGAAATASGSTEPEDAKPGLAKDAAAAAGSASARGEEAKPKAGAQADAVRTTSGNPIIDKADAVAAAVKAAAVKAADDSGREGRLLAGRYRLGEVLGKGGMGTVWRAEDETLGRTVAVKELRFGNGVDEDEKRRLITRTLREAKAIARIRSGGAVTVFDVVDEDGRPWIVMELIEGPSLAEFIREQGPLTPRRAAEVGLAVLEVLRAAHGQGILHRDVKPSNVLIAANGRVVLTDFGIAQVEGDPSITSTGMLVGAPSYISPERARGQKPGPPADMWSLGGLLYAAVEGVPPYDKGSALATLTAVMTEPVEPPKNAGPLTEVIYGLLVKDPARRLDEERARVMLTAVVNMPEPEAVEVLAPAVEETRQISLTAAKEAAAKAAADKAAEKAEKKERERREKEQRERARAALKAARKAAAATAATAAAATAAEPPASGGARTGPVAAPLTDVMSRRTIGLAIVGVVVALAAIGSLIVYAFSGGDSKEQGKGAPGPTASGKPSPGPSGKTGDAGSTGGGAGGSSPSAQGQTPSGQESPGQAQGQGQGQGQASAQGQGQGSDPGGPAAGLPAGFATVTDLGFRFSMAMPQDFRHTDTAGDNSGAIYSRDGGFPRIQVDFTSRPGEDARAAWAALAPAVARSSKGYRTIRIDAVGYRDYPTVADWEFEREQQGIKVRVLDRGFKVDAARGYAIMISCAADQWDGPECRQLRDTAFATFQPLG</sequence>
<gene>
    <name evidence="11" type="ORF">C0216_03250</name>
</gene>
<keyword evidence="5 11" id="KW-0418">Kinase</keyword>
<feature type="region of interest" description="Disordered" evidence="8">
    <location>
        <begin position="655"/>
        <end position="686"/>
    </location>
</feature>
<dbReference type="RefSeq" id="WP_114053783.1">
    <property type="nucleotide sequence ID" value="NZ_CP030862.1"/>
</dbReference>
<dbReference type="PROSITE" id="PS00107">
    <property type="entry name" value="PROTEIN_KINASE_ATP"/>
    <property type="match status" value="1"/>
</dbReference>
<evidence type="ECO:0000256" key="9">
    <source>
        <dbReference type="SAM" id="Phobius"/>
    </source>
</evidence>
<evidence type="ECO:0000256" key="2">
    <source>
        <dbReference type="ARBA" id="ARBA00022527"/>
    </source>
</evidence>
<dbReference type="Pfam" id="PF00069">
    <property type="entry name" value="Pkinase"/>
    <property type="match status" value="1"/>
</dbReference>
<dbReference type="SUPFAM" id="SSF56112">
    <property type="entry name" value="Protein kinase-like (PK-like)"/>
    <property type="match status" value="1"/>
</dbReference>
<dbReference type="InterPro" id="IPR008271">
    <property type="entry name" value="Ser/Thr_kinase_AS"/>
</dbReference>
<feature type="compositionally biased region" description="Gly residues" evidence="8">
    <location>
        <begin position="826"/>
        <end position="836"/>
    </location>
</feature>
<keyword evidence="4 7" id="KW-0547">Nucleotide-binding</keyword>
<dbReference type="PANTHER" id="PTHR43289:SF6">
    <property type="entry name" value="SERINE_THREONINE-PROTEIN KINASE NEKL-3"/>
    <property type="match status" value="1"/>
</dbReference>
<feature type="compositionally biased region" description="Low complexity" evidence="8">
    <location>
        <begin position="32"/>
        <end position="58"/>
    </location>
</feature>
<feature type="transmembrane region" description="Helical" evidence="9">
    <location>
        <begin position="729"/>
        <end position="751"/>
    </location>
</feature>
<dbReference type="InterPro" id="IPR011009">
    <property type="entry name" value="Kinase-like_dom_sf"/>
</dbReference>
<proteinExistence type="predicted"/>
<keyword evidence="2 11" id="KW-0723">Serine/threonine-protein kinase</keyword>
<dbReference type="InterPro" id="IPR000719">
    <property type="entry name" value="Prot_kinase_dom"/>
</dbReference>
<dbReference type="OrthoDB" id="9762169at2"/>
<keyword evidence="3" id="KW-0808">Transferase</keyword>
<dbReference type="Gene3D" id="1.10.510.10">
    <property type="entry name" value="Transferase(Phosphotransferase) domain 1"/>
    <property type="match status" value="1"/>
</dbReference>
<evidence type="ECO:0000313" key="12">
    <source>
        <dbReference type="Proteomes" id="UP000252004"/>
    </source>
</evidence>
<accession>A0A344TVB4</accession>
<feature type="compositionally biased region" description="Low complexity" evidence="8">
    <location>
        <begin position="76"/>
        <end position="130"/>
    </location>
</feature>
<feature type="compositionally biased region" description="Low complexity" evidence="8">
    <location>
        <begin position="764"/>
        <end position="783"/>
    </location>
</feature>
<feature type="compositionally biased region" description="Low complexity" evidence="8">
    <location>
        <begin position="793"/>
        <end position="811"/>
    </location>
</feature>
<dbReference type="GO" id="GO:0004674">
    <property type="term" value="F:protein serine/threonine kinase activity"/>
    <property type="evidence" value="ECO:0007669"/>
    <property type="project" value="UniProtKB-KW"/>
</dbReference>
<dbReference type="EC" id="2.7.11.1" evidence="1"/>
<keyword evidence="9" id="KW-0472">Membrane</keyword>
<dbReference type="Proteomes" id="UP000252004">
    <property type="component" value="Chromosome"/>
</dbReference>
<dbReference type="KEGG" id="sgz:C0216_03250"/>
<evidence type="ECO:0000256" key="5">
    <source>
        <dbReference type="ARBA" id="ARBA00022777"/>
    </source>
</evidence>
<dbReference type="AlphaFoldDB" id="A0A344TVB4"/>
<feature type="compositionally biased region" description="Basic and acidic residues" evidence="8">
    <location>
        <begin position="655"/>
        <end position="680"/>
    </location>
</feature>
<evidence type="ECO:0000256" key="1">
    <source>
        <dbReference type="ARBA" id="ARBA00012513"/>
    </source>
</evidence>
<dbReference type="InterPro" id="IPR017441">
    <property type="entry name" value="Protein_kinase_ATP_BS"/>
</dbReference>
<keyword evidence="6 7" id="KW-0067">ATP-binding</keyword>
<dbReference type="SMART" id="SM00220">
    <property type="entry name" value="S_TKc"/>
    <property type="match status" value="1"/>
</dbReference>
<reference evidence="11 12" key="1">
    <citation type="submission" date="2018-01" db="EMBL/GenBank/DDBJ databases">
        <title>Draft genome Sequence of streptomyces globosus LZH-48.</title>
        <authorList>
            <person name="Ran K."/>
            <person name="Li Z."/>
            <person name="Wei S."/>
            <person name="Dong R."/>
        </authorList>
    </citation>
    <scope>NUCLEOTIDE SEQUENCE [LARGE SCALE GENOMIC DNA]</scope>
    <source>
        <strain evidence="11 12">LZH-48</strain>
    </source>
</reference>
<keyword evidence="12" id="KW-1185">Reference proteome</keyword>
<feature type="binding site" evidence="7">
    <location>
        <position position="392"/>
    </location>
    <ligand>
        <name>ATP</name>
        <dbReference type="ChEBI" id="CHEBI:30616"/>
    </ligand>
</feature>
<protein>
    <recommendedName>
        <fullName evidence="1">non-specific serine/threonine protein kinase</fullName>
        <ecNumber evidence="1">2.7.11.1</ecNumber>
    </recommendedName>
</protein>
<evidence type="ECO:0000256" key="8">
    <source>
        <dbReference type="SAM" id="MobiDB-lite"/>
    </source>
</evidence>
<dbReference type="PROSITE" id="PS00108">
    <property type="entry name" value="PROTEIN_KINASE_ST"/>
    <property type="match status" value="1"/>
</dbReference>
<feature type="region of interest" description="Disordered" evidence="8">
    <location>
        <begin position="1"/>
        <end position="323"/>
    </location>
</feature>
<keyword evidence="9" id="KW-0812">Transmembrane</keyword>
<dbReference type="PANTHER" id="PTHR43289">
    <property type="entry name" value="MITOGEN-ACTIVATED PROTEIN KINASE KINASE KINASE 20-RELATED"/>
    <property type="match status" value="1"/>
</dbReference>
<evidence type="ECO:0000256" key="3">
    <source>
        <dbReference type="ARBA" id="ARBA00022679"/>
    </source>
</evidence>
<name>A0A344TVB4_9ACTN</name>
<evidence type="ECO:0000313" key="11">
    <source>
        <dbReference type="EMBL" id="AXE22585.1"/>
    </source>
</evidence>
<feature type="compositionally biased region" description="Low complexity" evidence="8">
    <location>
        <begin position="203"/>
        <end position="220"/>
    </location>
</feature>